<keyword evidence="11 13" id="KW-1133">Transmembrane helix</keyword>
<dbReference type="PROSITE" id="PS50011">
    <property type="entry name" value="PROTEIN_KINASE_DOM"/>
    <property type="match status" value="1"/>
</dbReference>
<dbReference type="GO" id="GO:0006744">
    <property type="term" value="P:ubiquinone biosynthetic process"/>
    <property type="evidence" value="ECO:0007669"/>
    <property type="project" value="UniProtKB-UniPathway"/>
</dbReference>
<proteinExistence type="inferred from homology"/>
<evidence type="ECO:0000256" key="7">
    <source>
        <dbReference type="ARBA" id="ARBA00022692"/>
    </source>
</evidence>
<dbReference type="InterPro" id="IPR045308">
    <property type="entry name" value="UbiB_bact"/>
</dbReference>
<dbReference type="KEGG" id="aprs:BI364_00210"/>
<dbReference type="InterPro" id="IPR004147">
    <property type="entry name" value="ABC1_dom"/>
</dbReference>
<dbReference type="InterPro" id="IPR011009">
    <property type="entry name" value="Kinase-like_dom_sf"/>
</dbReference>
<reference evidence="16" key="1">
    <citation type="submission" date="2016-09" db="EMBL/GenBank/DDBJ databases">
        <title>Acidihalobacter prosperus F5.</title>
        <authorList>
            <person name="Khaleque H.N."/>
            <person name="Ramsay J.P."/>
            <person name="Kaksonen A.H."/>
            <person name="Boxall N.J."/>
            <person name="Watkin E.L.J."/>
        </authorList>
    </citation>
    <scope>NUCLEOTIDE SEQUENCE [LARGE SCALE GENOMIC DNA]</scope>
    <source>
        <strain evidence="16">F5</strain>
    </source>
</reference>
<dbReference type="NCBIfam" id="NF003404">
    <property type="entry name" value="PRK04750.1"/>
    <property type="match status" value="1"/>
</dbReference>
<protein>
    <recommendedName>
        <fullName evidence="13">Probable protein kinase UbiB</fullName>
        <ecNumber evidence="13">2.7.-.-</ecNumber>
    </recommendedName>
    <alternativeName>
        <fullName evidence="13">Ubiquinone biosynthesis protein UbiB</fullName>
    </alternativeName>
</protein>
<dbReference type="InterPro" id="IPR000719">
    <property type="entry name" value="Prot_kinase_dom"/>
</dbReference>
<evidence type="ECO:0000256" key="3">
    <source>
        <dbReference type="ARBA" id="ARBA00022475"/>
    </source>
</evidence>
<feature type="binding site" evidence="13">
    <location>
        <begin position="139"/>
        <end position="147"/>
    </location>
    <ligand>
        <name>ATP</name>
        <dbReference type="ChEBI" id="CHEBI:30616"/>
    </ligand>
</feature>
<evidence type="ECO:0000256" key="13">
    <source>
        <dbReference type="HAMAP-Rule" id="MF_00414"/>
    </source>
</evidence>
<dbReference type="GO" id="GO:0005886">
    <property type="term" value="C:plasma membrane"/>
    <property type="evidence" value="ECO:0007669"/>
    <property type="project" value="UniProtKB-SubCell"/>
</dbReference>
<dbReference type="Pfam" id="PF03109">
    <property type="entry name" value="ABC1"/>
    <property type="match status" value="1"/>
</dbReference>
<dbReference type="GO" id="GO:0010795">
    <property type="term" value="P:regulation of ubiquinone biosynthetic process"/>
    <property type="evidence" value="ECO:0007669"/>
    <property type="project" value="UniProtKB-UniRule"/>
</dbReference>
<keyword evidence="15" id="KW-0830">Ubiquinone</keyword>
<keyword evidence="6 13" id="KW-0831">Ubiquinone biosynthesis</keyword>
<evidence type="ECO:0000256" key="8">
    <source>
        <dbReference type="ARBA" id="ARBA00022741"/>
    </source>
</evidence>
<dbReference type="PANTHER" id="PTHR10566:SF113">
    <property type="entry name" value="PROTEIN ACTIVITY OF BC1 COMPLEX KINASE 7, CHLOROPLASTIC"/>
    <property type="match status" value="1"/>
</dbReference>
<evidence type="ECO:0000313" key="16">
    <source>
        <dbReference type="Proteomes" id="UP000095401"/>
    </source>
</evidence>
<evidence type="ECO:0000256" key="11">
    <source>
        <dbReference type="ARBA" id="ARBA00022989"/>
    </source>
</evidence>
<dbReference type="PANTHER" id="PTHR10566">
    <property type="entry name" value="CHAPERONE-ACTIVITY OF BC1 COMPLEX CABC1 -RELATED"/>
    <property type="match status" value="1"/>
</dbReference>
<evidence type="ECO:0000256" key="5">
    <source>
        <dbReference type="ARBA" id="ARBA00022679"/>
    </source>
</evidence>
<keyword evidence="10 13" id="KW-0067">ATP-binding</keyword>
<keyword evidence="3 13" id="KW-1003">Cell membrane</keyword>
<evidence type="ECO:0000256" key="2">
    <source>
        <dbReference type="ARBA" id="ARBA00009670"/>
    </source>
</evidence>
<feature type="active site" description="Proton acceptor" evidence="13">
    <location>
        <position position="296"/>
    </location>
</feature>
<dbReference type="EC" id="2.7.-.-" evidence="13"/>
<comment type="subcellular location">
    <subcellularLocation>
        <location evidence="13">Cell membrane</location>
        <topology evidence="13">Multi-pass membrane protein</topology>
    </subcellularLocation>
</comment>
<keyword evidence="12 13" id="KW-0472">Membrane</keyword>
<keyword evidence="4" id="KW-0997">Cell inner membrane</keyword>
<keyword evidence="8 13" id="KW-0547">Nucleotide-binding</keyword>
<organism evidence="15 16">
    <name type="scientific">Acidihalobacter yilgarnensis</name>
    <dbReference type="NCBI Taxonomy" id="2819280"/>
    <lineage>
        <taxon>Bacteria</taxon>
        <taxon>Pseudomonadati</taxon>
        <taxon>Pseudomonadota</taxon>
        <taxon>Gammaproteobacteria</taxon>
        <taxon>Chromatiales</taxon>
        <taxon>Ectothiorhodospiraceae</taxon>
        <taxon>Acidihalobacter</taxon>
    </lineage>
</organism>
<feature type="transmembrane region" description="Helical" evidence="13">
    <location>
        <begin position="511"/>
        <end position="531"/>
    </location>
</feature>
<comment type="function">
    <text evidence="13">Is probably a protein kinase regulator of UbiI activity which is involved in aerobic coenzyme Q (ubiquinone) biosynthesis.</text>
</comment>
<comment type="pathway">
    <text evidence="1 13">Cofactor biosynthesis; ubiquinone biosynthesis [regulation].</text>
</comment>
<dbReference type="HAMAP" id="MF_00414">
    <property type="entry name" value="UbiB"/>
    <property type="match status" value="1"/>
</dbReference>
<dbReference type="GO" id="GO:0004672">
    <property type="term" value="F:protein kinase activity"/>
    <property type="evidence" value="ECO:0007669"/>
    <property type="project" value="UniProtKB-UniRule"/>
</dbReference>
<comment type="caution">
    <text evidence="13">Lacks conserved residue(s) required for the propagation of feature annotation.</text>
</comment>
<sequence length="564" mass="65137">MSRRSNAGALGLPQQVLRLIHINFVLVRHGLEEVVFAIHLFRPLRFILYLMPWHWLRRRDLSRGVRIRRALEDLGPIFIKFGQMLSTRRDLLPDDIALELARLQDHVPPFPGAQARQLIEQAYGRPISEIFRTFEDEPMASASIAQVHGATLHDGREVVVKVVRPEIDRVIRRDLSLLHAVADLAQRYWPEARRLRPREVVDEYEKTVLDELDLFREAANGSQLRRNFEGSDQLYIPEIYWDYVRRRVIVMERIHGIPISDVDRLRAAGVDFKVLAERGVEIFFTQVFRHNFFHADMHPGNIFVNADNPLSAQYLAVDFGIVGSLDTEDQRYLAENFYAFFNRDYRRVAELHVESGWVPATTRINEFESAIRTVCEPIFERPLKEISFGQVLLRLFQTARRYDMEVQPQLVLLQKTLLNIEGLGRQLYPDLDLWKTAKPFIERWMSEQIGLRAFVKEAKLRLPRVLEQLPEMPQLLHQFLERGATGRLQVQAQVEELAALREAVRDGNRQGVLRTGGGALLIASAVIYALQPVGLERWLDVPAMSWVLAGLGVAALFAAWLRCR</sequence>
<evidence type="ECO:0000256" key="6">
    <source>
        <dbReference type="ARBA" id="ARBA00022688"/>
    </source>
</evidence>
<name>A0A1D8IJN3_9GAMM</name>
<dbReference type="Proteomes" id="UP000095401">
    <property type="component" value="Chromosome"/>
</dbReference>
<dbReference type="NCBIfam" id="TIGR01982">
    <property type="entry name" value="UbiB"/>
    <property type="match status" value="1"/>
</dbReference>
<comment type="similarity">
    <text evidence="13">Belongs to the ABC1 family. UbiB subfamily.</text>
</comment>
<evidence type="ECO:0000256" key="12">
    <source>
        <dbReference type="ARBA" id="ARBA00023136"/>
    </source>
</evidence>
<keyword evidence="9 13" id="KW-0418">Kinase</keyword>
<feature type="binding site" evidence="13">
    <location>
        <position position="161"/>
    </location>
    <ligand>
        <name>ATP</name>
        <dbReference type="ChEBI" id="CHEBI:30616"/>
    </ligand>
</feature>
<evidence type="ECO:0000259" key="14">
    <source>
        <dbReference type="PROSITE" id="PS50011"/>
    </source>
</evidence>
<accession>A0A1D8IJN3</accession>
<evidence type="ECO:0000256" key="4">
    <source>
        <dbReference type="ARBA" id="ARBA00022519"/>
    </source>
</evidence>
<keyword evidence="5 13" id="KW-0808">Transferase</keyword>
<dbReference type="GO" id="GO:0005524">
    <property type="term" value="F:ATP binding"/>
    <property type="evidence" value="ECO:0007669"/>
    <property type="project" value="UniProtKB-KW"/>
</dbReference>
<dbReference type="EMBL" id="CP017415">
    <property type="protein sequence ID" value="AOU96653.1"/>
    <property type="molecule type" value="Genomic_DNA"/>
</dbReference>
<evidence type="ECO:0000313" key="15">
    <source>
        <dbReference type="EMBL" id="AOU96653.1"/>
    </source>
</evidence>
<dbReference type="InterPro" id="IPR010232">
    <property type="entry name" value="UbiB"/>
</dbReference>
<dbReference type="RefSeq" id="WP_070077047.1">
    <property type="nucleotide sequence ID" value="NZ_CP017415.1"/>
</dbReference>
<feature type="transmembrane region" description="Helical" evidence="13">
    <location>
        <begin position="543"/>
        <end position="561"/>
    </location>
</feature>
<dbReference type="SUPFAM" id="SSF56112">
    <property type="entry name" value="Protein kinase-like (PK-like)"/>
    <property type="match status" value="1"/>
</dbReference>
<keyword evidence="7 13" id="KW-0812">Transmembrane</keyword>
<gene>
    <name evidence="13" type="primary">ubiB</name>
    <name evidence="15" type="ORF">BI364_00210</name>
</gene>
<keyword evidence="16" id="KW-1185">Reference proteome</keyword>
<comment type="similarity">
    <text evidence="2">Belongs to the protein kinase superfamily. ADCK protein kinase family.</text>
</comment>
<dbReference type="AlphaFoldDB" id="A0A1D8IJN3"/>
<evidence type="ECO:0000256" key="10">
    <source>
        <dbReference type="ARBA" id="ARBA00022840"/>
    </source>
</evidence>
<feature type="domain" description="Protein kinase" evidence="14">
    <location>
        <begin position="133"/>
        <end position="500"/>
    </location>
</feature>
<evidence type="ECO:0000256" key="1">
    <source>
        <dbReference type="ARBA" id="ARBA00005020"/>
    </source>
</evidence>
<evidence type="ECO:0000256" key="9">
    <source>
        <dbReference type="ARBA" id="ARBA00022777"/>
    </source>
</evidence>
<dbReference type="InterPro" id="IPR050154">
    <property type="entry name" value="UbiB_kinase"/>
</dbReference>
<dbReference type="UniPathway" id="UPA00232"/>
<dbReference type="CDD" id="cd13972">
    <property type="entry name" value="UbiB"/>
    <property type="match status" value="1"/>
</dbReference>